<evidence type="ECO:0008006" key="3">
    <source>
        <dbReference type="Google" id="ProtNLM"/>
    </source>
</evidence>
<feature type="non-terminal residue" evidence="1">
    <location>
        <position position="1"/>
    </location>
</feature>
<dbReference type="InterPro" id="IPR050275">
    <property type="entry name" value="PGM_Phosphatase"/>
</dbReference>
<name>A0A1X6NB49_9APHY</name>
<proteinExistence type="predicted"/>
<dbReference type="PANTHER" id="PTHR48100">
    <property type="entry name" value="BROAD-SPECIFICITY PHOSPHATASE YOR283W-RELATED"/>
    <property type="match status" value="1"/>
</dbReference>
<dbReference type="Pfam" id="PF00300">
    <property type="entry name" value="His_Phos_1"/>
    <property type="match status" value="1"/>
</dbReference>
<organism evidence="1 2">
    <name type="scientific">Postia placenta MAD-698-R-SB12</name>
    <dbReference type="NCBI Taxonomy" id="670580"/>
    <lineage>
        <taxon>Eukaryota</taxon>
        <taxon>Fungi</taxon>
        <taxon>Dikarya</taxon>
        <taxon>Basidiomycota</taxon>
        <taxon>Agaricomycotina</taxon>
        <taxon>Agaricomycetes</taxon>
        <taxon>Polyporales</taxon>
        <taxon>Adustoporiaceae</taxon>
        <taxon>Rhodonia</taxon>
    </lineage>
</organism>
<dbReference type="AlphaFoldDB" id="A0A1X6NB49"/>
<dbReference type="GO" id="GO:0016791">
    <property type="term" value="F:phosphatase activity"/>
    <property type="evidence" value="ECO:0007669"/>
    <property type="project" value="TreeGrafter"/>
</dbReference>
<evidence type="ECO:0000313" key="1">
    <source>
        <dbReference type="EMBL" id="OSX65865.1"/>
    </source>
</evidence>
<dbReference type="InterPro" id="IPR013078">
    <property type="entry name" value="His_Pase_superF_clade-1"/>
</dbReference>
<accession>A0A1X6NB49</accession>
<dbReference type="GO" id="GO:0005737">
    <property type="term" value="C:cytoplasm"/>
    <property type="evidence" value="ECO:0007669"/>
    <property type="project" value="TreeGrafter"/>
</dbReference>
<dbReference type="GeneID" id="36328949"/>
<dbReference type="EMBL" id="KZ110592">
    <property type="protein sequence ID" value="OSX65865.1"/>
    <property type="molecule type" value="Genomic_DNA"/>
</dbReference>
<keyword evidence="2" id="KW-1185">Reference proteome</keyword>
<evidence type="ECO:0000313" key="2">
    <source>
        <dbReference type="Proteomes" id="UP000194127"/>
    </source>
</evidence>
<dbReference type="SUPFAM" id="SSF53254">
    <property type="entry name" value="Phosphoglycerate mutase-like"/>
    <property type="match status" value="1"/>
</dbReference>
<dbReference type="Proteomes" id="UP000194127">
    <property type="component" value="Unassembled WGS sequence"/>
</dbReference>
<gene>
    <name evidence="1" type="ORF">POSPLADRAFT_1130864</name>
</gene>
<sequence length="243" mass="27811">QTRIADMNRFAPEETSFKALFFGRHGQGYRAVINLFSLLSRHYSRISGDAEITWGPDPLLTSLGMDQAKQVRAACSAEIPHGIPVPQRCYSSPLDRALTTWRITLSEDDILGPRETRRVLVLEAREFIAHWEKHQDFRETYGEHTCDKRHPLSVIQHSFPPPTYEYEIGMSEEDVLYRSEERESEDHVIERAISVLDRTFDVVDDTFISMTGHGGIINGFLRGMGHGYYSLPTGGEFENRVHK</sequence>
<dbReference type="PANTHER" id="PTHR48100:SF1">
    <property type="entry name" value="HISTIDINE PHOSPHATASE FAMILY PROTEIN-RELATED"/>
    <property type="match status" value="1"/>
</dbReference>
<dbReference type="CDD" id="cd07040">
    <property type="entry name" value="HP"/>
    <property type="match status" value="1"/>
</dbReference>
<dbReference type="InterPro" id="IPR029033">
    <property type="entry name" value="His_PPase_superfam"/>
</dbReference>
<dbReference type="RefSeq" id="XP_024342659.1">
    <property type="nucleotide sequence ID" value="XM_024484000.1"/>
</dbReference>
<dbReference type="OrthoDB" id="496981at2759"/>
<reference evidence="1 2" key="1">
    <citation type="submission" date="2017-04" db="EMBL/GenBank/DDBJ databases">
        <title>Genome Sequence of the Model Brown-Rot Fungus Postia placenta SB12.</title>
        <authorList>
            <consortium name="DOE Joint Genome Institute"/>
            <person name="Gaskell J."/>
            <person name="Kersten P."/>
            <person name="Larrondo L.F."/>
            <person name="Canessa P."/>
            <person name="Martinez D."/>
            <person name="Hibbett D."/>
            <person name="Schmoll M."/>
            <person name="Kubicek C.P."/>
            <person name="Martinez A.T."/>
            <person name="Yadav J."/>
            <person name="Master E."/>
            <person name="Magnuson J.K."/>
            <person name="James T."/>
            <person name="Yaver D."/>
            <person name="Berka R."/>
            <person name="Labutti K."/>
            <person name="Lipzen A."/>
            <person name="Aerts A."/>
            <person name="Barry K."/>
            <person name="Henrissat B."/>
            <person name="Blanchette R."/>
            <person name="Grigoriev I."/>
            <person name="Cullen D."/>
        </authorList>
    </citation>
    <scope>NUCLEOTIDE SEQUENCE [LARGE SCALE GENOMIC DNA]</scope>
    <source>
        <strain evidence="1 2">MAD-698-R-SB12</strain>
    </source>
</reference>
<dbReference type="Gene3D" id="3.40.50.1240">
    <property type="entry name" value="Phosphoglycerate mutase-like"/>
    <property type="match status" value="1"/>
</dbReference>
<protein>
    <recommendedName>
        <fullName evidence="3">Phosphoglycerate mutase-like protein</fullName>
    </recommendedName>
</protein>